<organism evidence="2 3">
    <name type="scientific">Kitasatospora aburaviensis</name>
    <dbReference type="NCBI Taxonomy" id="67265"/>
    <lineage>
        <taxon>Bacteria</taxon>
        <taxon>Bacillati</taxon>
        <taxon>Actinomycetota</taxon>
        <taxon>Actinomycetes</taxon>
        <taxon>Kitasatosporales</taxon>
        <taxon>Streptomycetaceae</taxon>
        <taxon>Kitasatospora</taxon>
    </lineage>
</organism>
<feature type="region of interest" description="Disordered" evidence="1">
    <location>
        <begin position="1"/>
        <end position="61"/>
    </location>
</feature>
<sequence length="61" mass="6306">MNPLLPTRAAPAADPAAHDAGGAAGAVRGRSDLEPFWPSRQPHLFDQTCPGSPSASRLSAR</sequence>
<evidence type="ECO:0000256" key="1">
    <source>
        <dbReference type="SAM" id="MobiDB-lite"/>
    </source>
</evidence>
<evidence type="ECO:0000313" key="2">
    <source>
        <dbReference type="EMBL" id="MFC5883610.1"/>
    </source>
</evidence>
<protein>
    <submittedName>
        <fullName evidence="2">Uncharacterized protein</fullName>
    </submittedName>
</protein>
<evidence type="ECO:0000313" key="3">
    <source>
        <dbReference type="Proteomes" id="UP001596067"/>
    </source>
</evidence>
<reference evidence="3" key="1">
    <citation type="journal article" date="2019" name="Int. J. Syst. Evol. Microbiol.">
        <title>The Global Catalogue of Microorganisms (GCM) 10K type strain sequencing project: providing services to taxonomists for standard genome sequencing and annotation.</title>
        <authorList>
            <consortium name="The Broad Institute Genomics Platform"/>
            <consortium name="The Broad Institute Genome Sequencing Center for Infectious Disease"/>
            <person name="Wu L."/>
            <person name="Ma J."/>
        </authorList>
    </citation>
    <scope>NUCLEOTIDE SEQUENCE [LARGE SCALE GENOMIC DNA]</scope>
    <source>
        <strain evidence="3">CGMCC 4.1469</strain>
    </source>
</reference>
<name>A0ABW1EPA4_9ACTN</name>
<comment type="caution">
    <text evidence="2">The sequence shown here is derived from an EMBL/GenBank/DDBJ whole genome shotgun (WGS) entry which is preliminary data.</text>
</comment>
<keyword evidence="3" id="KW-1185">Reference proteome</keyword>
<dbReference type="Proteomes" id="UP001596067">
    <property type="component" value="Unassembled WGS sequence"/>
</dbReference>
<gene>
    <name evidence="2" type="ORF">ACFP0N_01275</name>
</gene>
<proteinExistence type="predicted"/>
<feature type="compositionally biased region" description="Low complexity" evidence="1">
    <location>
        <begin position="9"/>
        <end position="21"/>
    </location>
</feature>
<accession>A0ABW1EPA4</accession>
<dbReference type="RefSeq" id="WP_313766403.1">
    <property type="nucleotide sequence ID" value="NZ_BAAAVH010000072.1"/>
</dbReference>
<dbReference type="EMBL" id="JBHSOD010000001">
    <property type="protein sequence ID" value="MFC5883610.1"/>
    <property type="molecule type" value="Genomic_DNA"/>
</dbReference>
<feature type="compositionally biased region" description="Polar residues" evidence="1">
    <location>
        <begin position="49"/>
        <end position="61"/>
    </location>
</feature>